<keyword evidence="1" id="KW-0805">Transcription regulation</keyword>
<keyword evidence="3" id="KW-0804">Transcription</keyword>
<dbReference type="Gene3D" id="3.30.450.40">
    <property type="match status" value="1"/>
</dbReference>
<dbReference type="Pfam" id="PF09339">
    <property type="entry name" value="HTH_IclR"/>
    <property type="match status" value="1"/>
</dbReference>
<reference evidence="5 6" key="1">
    <citation type="submission" date="2019-06" db="EMBL/GenBank/DDBJ databases">
        <authorList>
            <person name="Li F."/>
        </authorList>
    </citation>
    <scope>NUCLEOTIDE SEQUENCE [LARGE SCALE GENOMIC DNA]</scope>
    <source>
        <strain evidence="5 6">10F1D-1</strain>
    </source>
</reference>
<name>A0A506Y5Y7_9MICO</name>
<dbReference type="AlphaFoldDB" id="A0A506Y5Y7"/>
<dbReference type="InterPro" id="IPR005471">
    <property type="entry name" value="Tscrpt_reg_IclR_N"/>
</dbReference>
<keyword evidence="6" id="KW-1185">Reference proteome</keyword>
<dbReference type="EMBL" id="VHQG01000001">
    <property type="protein sequence ID" value="TPW77425.1"/>
    <property type="molecule type" value="Genomic_DNA"/>
</dbReference>
<feature type="domain" description="IclR-ED" evidence="4">
    <location>
        <begin position="71"/>
        <end position="249"/>
    </location>
</feature>
<dbReference type="InterPro" id="IPR014757">
    <property type="entry name" value="Tscrpt_reg_IclR_C"/>
</dbReference>
<evidence type="ECO:0000313" key="5">
    <source>
        <dbReference type="EMBL" id="TPW77425.1"/>
    </source>
</evidence>
<dbReference type="PROSITE" id="PS51078">
    <property type="entry name" value="ICLR_ED"/>
    <property type="match status" value="1"/>
</dbReference>
<comment type="caution">
    <text evidence="5">The sequence shown here is derived from an EMBL/GenBank/DDBJ whole genome shotgun (WGS) entry which is preliminary data.</text>
</comment>
<dbReference type="GO" id="GO:0003677">
    <property type="term" value="F:DNA binding"/>
    <property type="evidence" value="ECO:0007669"/>
    <property type="project" value="UniProtKB-KW"/>
</dbReference>
<dbReference type="Proteomes" id="UP000316252">
    <property type="component" value="Unassembled WGS sequence"/>
</dbReference>
<dbReference type="InterPro" id="IPR050707">
    <property type="entry name" value="HTH_MetabolicPath_Reg"/>
</dbReference>
<dbReference type="GO" id="GO:0045892">
    <property type="term" value="P:negative regulation of DNA-templated transcription"/>
    <property type="evidence" value="ECO:0007669"/>
    <property type="project" value="TreeGrafter"/>
</dbReference>
<dbReference type="PANTHER" id="PTHR30136:SF24">
    <property type="entry name" value="HTH-TYPE TRANSCRIPTIONAL REPRESSOR ALLR"/>
    <property type="match status" value="1"/>
</dbReference>
<dbReference type="GO" id="GO:0003700">
    <property type="term" value="F:DNA-binding transcription factor activity"/>
    <property type="evidence" value="ECO:0007669"/>
    <property type="project" value="TreeGrafter"/>
</dbReference>
<keyword evidence="2" id="KW-0238">DNA-binding</keyword>
<dbReference type="SUPFAM" id="SSF46785">
    <property type="entry name" value="Winged helix' DNA-binding domain"/>
    <property type="match status" value="1"/>
</dbReference>
<dbReference type="Pfam" id="PF01614">
    <property type="entry name" value="IclR_C"/>
    <property type="match status" value="1"/>
</dbReference>
<dbReference type="SMART" id="SM00346">
    <property type="entry name" value="HTH_ICLR"/>
    <property type="match status" value="1"/>
</dbReference>
<gene>
    <name evidence="5" type="ORF">FJ657_01690</name>
</gene>
<evidence type="ECO:0000259" key="4">
    <source>
        <dbReference type="PROSITE" id="PS51078"/>
    </source>
</evidence>
<evidence type="ECO:0000256" key="3">
    <source>
        <dbReference type="ARBA" id="ARBA00023163"/>
    </source>
</evidence>
<dbReference type="InterPro" id="IPR029016">
    <property type="entry name" value="GAF-like_dom_sf"/>
</dbReference>
<dbReference type="InterPro" id="IPR036388">
    <property type="entry name" value="WH-like_DNA-bd_sf"/>
</dbReference>
<protein>
    <submittedName>
        <fullName evidence="5">IclR family transcriptional regulator</fullName>
    </submittedName>
</protein>
<dbReference type="InterPro" id="IPR036390">
    <property type="entry name" value="WH_DNA-bd_sf"/>
</dbReference>
<dbReference type="RefSeq" id="WP_141161953.1">
    <property type="nucleotide sequence ID" value="NZ_VHQG01000001.1"/>
</dbReference>
<sequence length="251" mass="27237">MAIQRTKGVDSARRALQILLQFSESKPELTIDEVLELHEISVPSAYRYISLLRELQLIEERSKGVFVLSPQIIKLAQAAETTLDYRVEAQPILDALRDRVGETALYLRRVNDAAVCLAIAESDHAISISFQPGHLMPLVAGAGAKILLAAYADAKRARYLDRLQPPLPAAARERLLGDLQRIRNEGYAESEGEVDEGVWACAAPVHAPGALLGTISVVAPAYRVSAEKRAEIGSAVRAAAHDLEELIAGDS</sequence>
<proteinExistence type="predicted"/>
<dbReference type="SUPFAM" id="SSF55781">
    <property type="entry name" value="GAF domain-like"/>
    <property type="match status" value="1"/>
</dbReference>
<evidence type="ECO:0000313" key="6">
    <source>
        <dbReference type="Proteomes" id="UP000316252"/>
    </source>
</evidence>
<dbReference type="PANTHER" id="PTHR30136">
    <property type="entry name" value="HELIX-TURN-HELIX TRANSCRIPTIONAL REGULATOR, ICLR FAMILY"/>
    <property type="match status" value="1"/>
</dbReference>
<organism evidence="5 6">
    <name type="scientific">Schumannella soli</name>
    <dbReference type="NCBI Taxonomy" id="2590779"/>
    <lineage>
        <taxon>Bacteria</taxon>
        <taxon>Bacillati</taxon>
        <taxon>Actinomycetota</taxon>
        <taxon>Actinomycetes</taxon>
        <taxon>Micrococcales</taxon>
        <taxon>Microbacteriaceae</taxon>
        <taxon>Schumannella</taxon>
    </lineage>
</organism>
<evidence type="ECO:0000256" key="1">
    <source>
        <dbReference type="ARBA" id="ARBA00023015"/>
    </source>
</evidence>
<dbReference type="Gene3D" id="1.10.10.10">
    <property type="entry name" value="Winged helix-like DNA-binding domain superfamily/Winged helix DNA-binding domain"/>
    <property type="match status" value="1"/>
</dbReference>
<dbReference type="OrthoDB" id="3632743at2"/>
<evidence type="ECO:0000256" key="2">
    <source>
        <dbReference type="ARBA" id="ARBA00023125"/>
    </source>
</evidence>
<accession>A0A506Y5Y7</accession>